<evidence type="ECO:0000256" key="2">
    <source>
        <dbReference type="SAM" id="SignalP"/>
    </source>
</evidence>
<dbReference type="InterPro" id="IPR023996">
    <property type="entry name" value="TonB-dep_OMP_SusC/RagA"/>
</dbReference>
<dbReference type="NCBIfam" id="TIGR04056">
    <property type="entry name" value="OMP_RagA_SusC"/>
    <property type="match status" value="1"/>
</dbReference>
<dbReference type="InterPro" id="IPR008969">
    <property type="entry name" value="CarboxyPept-like_regulatory"/>
</dbReference>
<protein>
    <submittedName>
        <fullName evidence="4">SusC/RagA family TonB-linked outer membrane protein</fullName>
    </submittedName>
</protein>
<feature type="domain" description="TonB-dependent receptor plug" evidence="3">
    <location>
        <begin position="158"/>
        <end position="264"/>
    </location>
</feature>
<dbReference type="InterPro" id="IPR037066">
    <property type="entry name" value="Plug_dom_sf"/>
</dbReference>
<comment type="caution">
    <text evidence="4">The sequence shown here is derived from an EMBL/GenBank/DDBJ whole genome shotgun (WGS) entry which is preliminary data.</text>
</comment>
<keyword evidence="1" id="KW-0998">Cell outer membrane</keyword>
<dbReference type="PROSITE" id="PS52016">
    <property type="entry name" value="TONB_DEPENDENT_REC_3"/>
    <property type="match status" value="1"/>
</dbReference>
<gene>
    <name evidence="4" type="ORF">C4F40_00855</name>
</gene>
<proteinExistence type="inferred from homology"/>
<comment type="similarity">
    <text evidence="1">Belongs to the TonB-dependent receptor family.</text>
</comment>
<dbReference type="InterPro" id="IPR039426">
    <property type="entry name" value="TonB-dep_rcpt-like"/>
</dbReference>
<dbReference type="InterPro" id="IPR012910">
    <property type="entry name" value="Plug_dom"/>
</dbReference>
<evidence type="ECO:0000313" key="4">
    <source>
        <dbReference type="EMBL" id="MBE8719278.1"/>
    </source>
</evidence>
<keyword evidence="5" id="KW-1185">Reference proteome</keyword>
<name>A0ABR9T1T6_9SPHI</name>
<keyword evidence="1" id="KW-1134">Transmembrane beta strand</keyword>
<dbReference type="SUPFAM" id="SSF56935">
    <property type="entry name" value="Porins"/>
    <property type="match status" value="1"/>
</dbReference>
<dbReference type="Gene3D" id="2.60.40.1120">
    <property type="entry name" value="Carboxypeptidase-like, regulatory domain"/>
    <property type="match status" value="1"/>
</dbReference>
<dbReference type="SUPFAM" id="SSF49464">
    <property type="entry name" value="Carboxypeptidase regulatory domain-like"/>
    <property type="match status" value="1"/>
</dbReference>
<dbReference type="EMBL" id="PSKQ01000009">
    <property type="protein sequence ID" value="MBE8719278.1"/>
    <property type="molecule type" value="Genomic_DNA"/>
</dbReference>
<dbReference type="Pfam" id="PF13715">
    <property type="entry name" value="CarbopepD_reg_2"/>
    <property type="match status" value="1"/>
</dbReference>
<organism evidence="4 5">
    <name type="scientific">Sphingobacterium pedocola</name>
    <dbReference type="NCBI Taxonomy" id="2082722"/>
    <lineage>
        <taxon>Bacteria</taxon>
        <taxon>Pseudomonadati</taxon>
        <taxon>Bacteroidota</taxon>
        <taxon>Sphingobacteriia</taxon>
        <taxon>Sphingobacteriales</taxon>
        <taxon>Sphingobacteriaceae</taxon>
        <taxon>Sphingobacterium</taxon>
    </lineage>
</organism>
<keyword evidence="1" id="KW-0472">Membrane</keyword>
<evidence type="ECO:0000313" key="5">
    <source>
        <dbReference type="Proteomes" id="UP000618319"/>
    </source>
</evidence>
<reference evidence="4 5" key="1">
    <citation type="submission" date="2018-02" db="EMBL/GenBank/DDBJ databases">
        <title>Sphingobacterium KA21.</title>
        <authorList>
            <person name="Vasarhelyi B.M."/>
            <person name="Deshmukh S."/>
            <person name="Balint B."/>
            <person name="Kukolya J."/>
        </authorList>
    </citation>
    <scope>NUCLEOTIDE SEQUENCE [LARGE SCALE GENOMIC DNA]</scope>
    <source>
        <strain evidence="4 5">Ka21</strain>
    </source>
</reference>
<keyword evidence="2" id="KW-0732">Signal</keyword>
<dbReference type="Gene3D" id="2.170.130.10">
    <property type="entry name" value="TonB-dependent receptor, plug domain"/>
    <property type="match status" value="1"/>
</dbReference>
<dbReference type="NCBIfam" id="TIGR04057">
    <property type="entry name" value="SusC_RagA_signa"/>
    <property type="match status" value="1"/>
</dbReference>
<evidence type="ECO:0000259" key="3">
    <source>
        <dbReference type="Pfam" id="PF07715"/>
    </source>
</evidence>
<dbReference type="RefSeq" id="WP_196938572.1">
    <property type="nucleotide sequence ID" value="NZ_MU158689.1"/>
</dbReference>
<keyword evidence="1" id="KW-0812">Transmembrane</keyword>
<dbReference type="InterPro" id="IPR023997">
    <property type="entry name" value="TonB-dep_OMP_SusC/RagA_CS"/>
</dbReference>
<accession>A0ABR9T1T6</accession>
<sequence length="1061" mass="117323">MMHKTTKLWLGKLGVGAWFVFHSCGLMAQENNEFASTLTVASATKNRNFDTSTSNSIKALQDTRITGRVLDNIGEPLGGVGINLKGTTVSTVTNVEGNFVMDVPTTNGILIFTYLGFLNREIPFSSNQNVLNVSLQPDMATLDEVVVVGYGTQKKVNLTGAVASVTFDEKLSSRAISNVSTALNGLLPGLAVNQSSGMAGNNSSALMIRGLGTLSADAAKPFIVVDGMPDVDINRLNMHDIESVSVLKDATAASVYGSRAANGVILITTKSGAGKQPSISFSSTLSTQSPTNGIGFMADYPRSLMVHRNAQAMSAASNAATYRYGTIEQWMALGMIDPVRYANTDWFDVTMRDAVQQNYNLSASGGNGVSTFFISAGLLDERGLQIGNDFRRYNARINYDYKIRKNITIGAKLAGNWSDYTYGFNEGFTGGNATNAYDLRFAVAGVTPYDPFTGFYGGRSAYGENTLVANPLALYDHLKSSKNQKDLNSILHLEWEPIEGLKARVDYSLNYSDQFIINANMPIQSYDFQNNAPTGRWILGPNVGISNDNQNNYKTMSSGRISYNKTIAEDHEIGVLAVYSEEFWKRRSLAGARLDRVHPSLTELDAAGVGNQTNAGSSSKEGLRSAITRLNYSAFDKYLLELNARYDGSSRFYAGNQWGFFPSASVGWRFTEESFLAKVKEWGVSSGKLRASYGGLGNIGITNGLYEQREVLTSFNYILGGAANSGFSNNRMINRAFSWETVNVLNFGLDLVMLNNRLTTEFDYYERNTADMADVLDISMLISGMYNAPRHNIGEMTNRGIEGNFTWSDTKNDFQYRINLNASYNRNQLNKWGQLLLRGTRFVGMPINFVYGYEDIGIAQNWQQVYENTPQSIVPGDLIRLDLNGDGRITDEDRKADPKMQTNTPHTNFALNTSFSYKGIDLSVQLQGAAGRKAYWLSSYNDLNIGERYAASWDHWNNPWSVDNRDGIWPRLNSTSGGNREQTTFWLDDLSYLRLRNVQLGYSLPKNLLKRVRMNNFRIFVSGENLLTFTSYRGIDPESTASMNDVYPLLKSFSLGVNVNL</sequence>
<dbReference type="Pfam" id="PF07715">
    <property type="entry name" value="Plug"/>
    <property type="match status" value="1"/>
</dbReference>
<feature type="signal peptide" evidence="2">
    <location>
        <begin position="1"/>
        <end position="28"/>
    </location>
</feature>
<feature type="chain" id="PRO_5046187346" evidence="2">
    <location>
        <begin position="29"/>
        <end position="1061"/>
    </location>
</feature>
<comment type="subcellular location">
    <subcellularLocation>
        <location evidence="1">Cell outer membrane</location>
        <topology evidence="1">Multi-pass membrane protein</topology>
    </subcellularLocation>
</comment>
<dbReference type="Proteomes" id="UP000618319">
    <property type="component" value="Unassembled WGS sequence"/>
</dbReference>
<keyword evidence="1" id="KW-0813">Transport</keyword>
<evidence type="ECO:0000256" key="1">
    <source>
        <dbReference type="PROSITE-ProRule" id="PRU01360"/>
    </source>
</evidence>